<keyword evidence="2" id="KW-1185">Reference proteome</keyword>
<name>A0ACC2U2A8_9FUNG</name>
<reference evidence="1" key="1">
    <citation type="submission" date="2022-04" db="EMBL/GenBank/DDBJ databases">
        <title>Genome of the entomopathogenic fungus Entomophthora muscae.</title>
        <authorList>
            <person name="Elya C."/>
            <person name="Lovett B.R."/>
            <person name="Lee E."/>
            <person name="Macias A.M."/>
            <person name="Hajek A.E."/>
            <person name="De Bivort B.L."/>
            <person name="Kasson M.T."/>
            <person name="De Fine Licht H.H."/>
            <person name="Stajich J.E."/>
        </authorList>
    </citation>
    <scope>NUCLEOTIDE SEQUENCE</scope>
    <source>
        <strain evidence="1">Berkeley</strain>
    </source>
</reference>
<comment type="caution">
    <text evidence="1">The sequence shown here is derived from an EMBL/GenBank/DDBJ whole genome shotgun (WGS) entry which is preliminary data.</text>
</comment>
<gene>
    <name evidence="1" type="ORF">DSO57_1019368</name>
</gene>
<sequence>MWVSLNFKVGSNLILSRLTMPAITRLAKRCQPNLCFRLKDNDLIPHFTYNFGIQAFHTSLIRLNDATESHQRSDPIKGSSSKRLRPSLGSVKGMHDLFGEEISKHELILKTATDVATLHGYTKIATPALEYTNLFHQGLGEDSEVVVGKELYSFFDEKSQVEVALRPEGTAGVMRAIGLGELHRSLPLRLFYNGAFFRHERPQKGRLRQFHQFGVEQLGPDHPAADVEMIAMGYSLLSRLGIDTRLRIHSLGTSEERNKYIQHLRAFLLQRRDQLSALSQSRIESNALRILDSKSECDQAALLNAPKLLDFLGSASRTRFDFVTAGLKSLKIPFEIDTHLVRGLDYYQHTVWEFEARDSLGVSQATVLGGGRYDGLLEKIIGRKDNTAIPAIGWACGIERLSLLLPPVSPSFGPVHIIPITEPALAICEAVQVCQALAYKLRASNIPVVVSHPSFSLPGSTMNVTKIVKKLTRPHSTAPIPGYLLFIGSSEVASGQVKVRNVQTHEESEVSLSNLAIHFASVYA</sequence>
<evidence type="ECO:0000313" key="1">
    <source>
        <dbReference type="EMBL" id="KAJ9080973.1"/>
    </source>
</evidence>
<accession>A0ACC2U2A8</accession>
<dbReference type="EMBL" id="QTSX02001507">
    <property type="protein sequence ID" value="KAJ9080973.1"/>
    <property type="molecule type" value="Genomic_DNA"/>
</dbReference>
<dbReference type="Proteomes" id="UP001165960">
    <property type="component" value="Unassembled WGS sequence"/>
</dbReference>
<protein>
    <submittedName>
        <fullName evidence="1">Uncharacterized protein</fullName>
    </submittedName>
</protein>
<evidence type="ECO:0000313" key="2">
    <source>
        <dbReference type="Proteomes" id="UP001165960"/>
    </source>
</evidence>
<organism evidence="1 2">
    <name type="scientific">Entomophthora muscae</name>
    <dbReference type="NCBI Taxonomy" id="34485"/>
    <lineage>
        <taxon>Eukaryota</taxon>
        <taxon>Fungi</taxon>
        <taxon>Fungi incertae sedis</taxon>
        <taxon>Zoopagomycota</taxon>
        <taxon>Entomophthoromycotina</taxon>
        <taxon>Entomophthoromycetes</taxon>
        <taxon>Entomophthorales</taxon>
        <taxon>Entomophthoraceae</taxon>
        <taxon>Entomophthora</taxon>
    </lineage>
</organism>
<proteinExistence type="predicted"/>